<reference evidence="1 2" key="1">
    <citation type="journal article" date="2015" name="Genome Announc.">
        <title>Expanding the biotechnology potential of lactobacilli through comparative genomics of 213 strains and associated genera.</title>
        <authorList>
            <person name="Sun Z."/>
            <person name="Harris H.M."/>
            <person name="McCann A."/>
            <person name="Guo C."/>
            <person name="Argimon S."/>
            <person name="Zhang W."/>
            <person name="Yang X."/>
            <person name="Jeffery I.B."/>
            <person name="Cooney J.C."/>
            <person name="Kagawa T.F."/>
            <person name="Liu W."/>
            <person name="Song Y."/>
            <person name="Salvetti E."/>
            <person name="Wrobel A."/>
            <person name="Rasinkangas P."/>
            <person name="Parkhill J."/>
            <person name="Rea M.C."/>
            <person name="O'Sullivan O."/>
            <person name="Ritari J."/>
            <person name="Douillard F.P."/>
            <person name="Paul Ross R."/>
            <person name="Yang R."/>
            <person name="Briner A.E."/>
            <person name="Felis G.E."/>
            <person name="de Vos W.M."/>
            <person name="Barrangou R."/>
            <person name="Klaenhammer T.R."/>
            <person name="Caufield P.W."/>
            <person name="Cui Y."/>
            <person name="Zhang H."/>
            <person name="O'Toole P.W."/>
        </authorList>
    </citation>
    <scope>NUCLEOTIDE SEQUENCE [LARGE SCALE GENOMIC DNA]</scope>
    <source>
        <strain evidence="1 2">DSM 18527</strain>
    </source>
</reference>
<keyword evidence="2" id="KW-1185">Reference proteome</keyword>
<sequence length="216" mass="24842">MLELFLFVNPIGCQCLEAEHVLLKLAAEQNQEAKIKFIPYVSLSVINKYMTLNQLDKSDLSLRNRLTQNAYCASLDFKAVSFQGAKKSRNFLINLQSLINDQHRDYNQQTVQTALRAANVDIGYFNAERHNPRLQHLCSEDDNLISEFQINDAPTVVIYNYASKLHDNGVLIENCNSYPILKHVFDQLAADELVTIPYEQQPLMPYRRIANRLHTL</sequence>
<name>X0PE38_9LACO</name>
<organism evidence="1 2">
    <name type="scientific">Agrilactobacillus composti DSM 18527 = JCM 14202</name>
    <dbReference type="NCBI Taxonomy" id="1423734"/>
    <lineage>
        <taxon>Bacteria</taxon>
        <taxon>Bacillati</taxon>
        <taxon>Bacillota</taxon>
        <taxon>Bacilli</taxon>
        <taxon>Lactobacillales</taxon>
        <taxon>Lactobacillaceae</taxon>
        <taxon>Agrilactobacillus</taxon>
    </lineage>
</organism>
<accession>X0PE38</accession>
<comment type="caution">
    <text evidence="1">The sequence shown here is derived from an EMBL/GenBank/DDBJ whole genome shotgun (WGS) entry which is preliminary data.</text>
</comment>
<dbReference type="AlphaFoldDB" id="X0PE38"/>
<dbReference type="EMBL" id="AZGA01000084">
    <property type="protein sequence ID" value="KRM31111.1"/>
    <property type="molecule type" value="Genomic_DNA"/>
</dbReference>
<dbReference type="PATRIC" id="fig|1423734.3.peg.1127"/>
<dbReference type="Proteomes" id="UP000051236">
    <property type="component" value="Unassembled WGS sequence"/>
</dbReference>
<dbReference type="eggNOG" id="COG2761">
    <property type="taxonomic scope" value="Bacteria"/>
</dbReference>
<dbReference type="InterPro" id="IPR036249">
    <property type="entry name" value="Thioredoxin-like_sf"/>
</dbReference>
<evidence type="ECO:0000313" key="2">
    <source>
        <dbReference type="Proteomes" id="UP000051236"/>
    </source>
</evidence>
<dbReference type="SUPFAM" id="SSF52833">
    <property type="entry name" value="Thioredoxin-like"/>
    <property type="match status" value="1"/>
</dbReference>
<evidence type="ECO:0008006" key="3">
    <source>
        <dbReference type="Google" id="ProtNLM"/>
    </source>
</evidence>
<dbReference type="Gene3D" id="3.40.30.10">
    <property type="entry name" value="Glutaredoxin"/>
    <property type="match status" value="1"/>
</dbReference>
<proteinExistence type="predicted"/>
<gene>
    <name evidence="1" type="ORF">FC83_GL001114</name>
</gene>
<dbReference type="RefSeq" id="WP_035452141.1">
    <property type="nucleotide sequence ID" value="NZ_AZGA01000084.1"/>
</dbReference>
<dbReference type="STRING" id="1423734.FC83_GL001114"/>
<evidence type="ECO:0000313" key="1">
    <source>
        <dbReference type="EMBL" id="KRM31111.1"/>
    </source>
</evidence>
<protein>
    <recommendedName>
        <fullName evidence="3">Dithiol-disulfide isomerase</fullName>
    </recommendedName>
</protein>
<dbReference type="OrthoDB" id="2156137at2"/>
<dbReference type="Pfam" id="PF13743">
    <property type="entry name" value="Thioredoxin_5"/>
    <property type="match status" value="1"/>
</dbReference>